<evidence type="ECO:0000256" key="2">
    <source>
        <dbReference type="ARBA" id="ARBA00007381"/>
    </source>
</evidence>
<comment type="caution">
    <text evidence="13">The sequence shown here is derived from an EMBL/GenBank/DDBJ whole genome shotgun (WGS) entry which is preliminary data.</text>
</comment>
<evidence type="ECO:0000256" key="7">
    <source>
        <dbReference type="ARBA" id="ARBA00023016"/>
    </source>
</evidence>
<dbReference type="InterPro" id="IPR018181">
    <property type="entry name" value="Heat_shock_70_CS"/>
</dbReference>
<evidence type="ECO:0000256" key="8">
    <source>
        <dbReference type="ARBA" id="ARBA00023186"/>
    </source>
</evidence>
<evidence type="ECO:0000256" key="12">
    <source>
        <dbReference type="SAM" id="MobiDB-lite"/>
    </source>
</evidence>
<organism evidence="13 14">
    <name type="scientific">Megamonas hypermegale</name>
    <dbReference type="NCBI Taxonomy" id="158847"/>
    <lineage>
        <taxon>Bacteria</taxon>
        <taxon>Bacillati</taxon>
        <taxon>Bacillota</taxon>
        <taxon>Negativicutes</taxon>
        <taxon>Selenomonadales</taxon>
        <taxon>Selenomonadaceae</taxon>
        <taxon>Megamonas</taxon>
    </lineage>
</organism>
<evidence type="ECO:0000256" key="6">
    <source>
        <dbReference type="ARBA" id="ARBA00022840"/>
    </source>
</evidence>
<keyword evidence="5" id="KW-0547">Nucleotide-binding</keyword>
<dbReference type="PRINTS" id="PR00301">
    <property type="entry name" value="HEATSHOCK70"/>
</dbReference>
<dbReference type="Gene3D" id="3.30.420.40">
    <property type="match status" value="4"/>
</dbReference>
<evidence type="ECO:0000256" key="5">
    <source>
        <dbReference type="ARBA" id="ARBA00022741"/>
    </source>
</evidence>
<keyword evidence="8" id="KW-0143">Chaperone</keyword>
<evidence type="ECO:0000256" key="3">
    <source>
        <dbReference type="ARBA" id="ARBA00014415"/>
    </source>
</evidence>
<feature type="non-terminal residue" evidence="13">
    <location>
        <position position="951"/>
    </location>
</feature>
<accession>A0A921HN69</accession>
<evidence type="ECO:0000313" key="13">
    <source>
        <dbReference type="EMBL" id="HJF84722.1"/>
    </source>
</evidence>
<dbReference type="Pfam" id="PF00012">
    <property type="entry name" value="HSP70"/>
    <property type="match status" value="2"/>
</dbReference>
<evidence type="ECO:0000256" key="1">
    <source>
        <dbReference type="ARBA" id="ARBA00002290"/>
    </source>
</evidence>
<evidence type="ECO:0000256" key="9">
    <source>
        <dbReference type="ARBA" id="ARBA00030019"/>
    </source>
</evidence>
<evidence type="ECO:0000256" key="11">
    <source>
        <dbReference type="ARBA" id="ARBA00033103"/>
    </source>
</evidence>
<keyword evidence="6" id="KW-0067">ATP-binding</keyword>
<dbReference type="InterPro" id="IPR043129">
    <property type="entry name" value="ATPase_NBD"/>
</dbReference>
<dbReference type="GO" id="GO:0140662">
    <property type="term" value="F:ATP-dependent protein folding chaperone"/>
    <property type="evidence" value="ECO:0007669"/>
    <property type="project" value="InterPro"/>
</dbReference>
<dbReference type="InterPro" id="IPR013126">
    <property type="entry name" value="Hsp_70_fam"/>
</dbReference>
<evidence type="ECO:0000313" key="14">
    <source>
        <dbReference type="Proteomes" id="UP000780768"/>
    </source>
</evidence>
<name>A0A921HN69_9FIRM</name>
<comment type="function">
    <text evidence="1">Acts as a chaperone.</text>
</comment>
<proteinExistence type="inferred from homology"/>
<dbReference type="PANTHER" id="PTHR19375">
    <property type="entry name" value="HEAT SHOCK PROTEIN 70KDA"/>
    <property type="match status" value="1"/>
</dbReference>
<reference evidence="13" key="1">
    <citation type="journal article" date="2021" name="PeerJ">
        <title>Extensive microbial diversity within the chicken gut microbiome revealed by metagenomics and culture.</title>
        <authorList>
            <person name="Gilroy R."/>
            <person name="Ravi A."/>
            <person name="Getino M."/>
            <person name="Pursley I."/>
            <person name="Horton D.L."/>
            <person name="Alikhan N.F."/>
            <person name="Baker D."/>
            <person name="Gharbi K."/>
            <person name="Hall N."/>
            <person name="Watson M."/>
            <person name="Adriaenssens E.M."/>
            <person name="Foster-Nyarko E."/>
            <person name="Jarju S."/>
            <person name="Secka A."/>
            <person name="Antonio M."/>
            <person name="Oren A."/>
            <person name="Chaudhuri R.R."/>
            <person name="La Ragione R."/>
            <person name="Hildebrand F."/>
            <person name="Pallen M.J."/>
        </authorList>
    </citation>
    <scope>NUCLEOTIDE SEQUENCE</scope>
    <source>
        <strain evidence="13">7318</strain>
    </source>
</reference>
<comment type="similarity">
    <text evidence="2">Belongs to the heat shock protein 70 family.</text>
</comment>
<dbReference type="Gene3D" id="3.90.640.10">
    <property type="entry name" value="Actin, Chain A, domain 4"/>
    <property type="match status" value="2"/>
</dbReference>
<sequence>MNNTVNDLCIGIDLGTTNSVLATINQKANGELVSKVVELPRAVDVFSASGKIKPQLEKKATLPSCVYYNEDMGYRPIVGNFAKNRFAVRPHLVAKSIKSHMGEKDTSNLNFADEIPDKTPAEISARILEHMLKTAGKIFHHQITEAVITVPASFDSMMVKATRDAAELAGIKVLNDDGTERPILLEEPKAVIFDFINQLANGEISKYILDLDEKKQVMVFDLGGGTLDITLHEIKRREDYPDIIKIDDIAINRYTLLGGDDFDKALAQEMYRRFLKQFQGHDDIIRKLKKDEKSIMSQLLTIAEELKMDLSAQHSGEVTVSDDSGWGWGDEEDDTDAFPVGGNIGSTGYSYDDTFTKEEIEAVFHDFMGYNLHFDDYKQLDNPNFSAHSRNIIYPILDVLNKAAQKLGTDNVKVDAVILNGGMSKFYMVKDRLTQFFGFEPIEALDPDQAVARGAAVYHYYLKKYDYKILGEDMRKAGTQTVKDNMPPVSVASSTDKKPPVQPPHIIEWGRNILNDSLYLGNANGNQTEIIPTGVQLPFRSDYMKGFQLMPNTTAARIDIPIRVKAGVRDQYRTIASGKIEFKRIYLDGTFVILQVFMSASKIITMKAWTCEDVEGEHIIEEGSTEISITNSTATRQKNKLLSPQGSPLNAPQALNVLDSYCYKFENTKMKQQSTIAAKIKTHISHIYTASNPQDFAQPLLGTLLYARTEEYKCRCLIIARRIGIYWNDADRTELAKLALAILSPELQGIDLVGFSRGRVVNTRMQAIYALSICGREKDLETLKQIRTKRMYRNACLYTFAKQHYDIDWLWENLQKDYEMMTENKEHRNLQNSLHAIGVSFNDYQTDSADMLKLRNDVAGLLQNTLKNQNCTGSEIICCIIALGCVCDQRYTNPIEENMLNNIREMLTSIENYISWEHIKICLKSRDIALKLLSGTQLNAIEEQYLLKKLD</sequence>
<dbReference type="Proteomes" id="UP000780768">
    <property type="component" value="Unassembled WGS sequence"/>
</dbReference>
<gene>
    <name evidence="13" type="ORF">K8V65_03560</name>
</gene>
<protein>
    <recommendedName>
        <fullName evidence="3">Chaperone protein DnaK</fullName>
    </recommendedName>
    <alternativeName>
        <fullName evidence="4">Chaperone protein dnaK</fullName>
    </alternativeName>
    <alternativeName>
        <fullName evidence="11">HSP70</fullName>
    </alternativeName>
    <alternativeName>
        <fullName evidence="10">Heat shock 70 kDa protein</fullName>
    </alternativeName>
    <alternativeName>
        <fullName evidence="9">Heat shock protein 70</fullName>
    </alternativeName>
</protein>
<feature type="region of interest" description="Disordered" evidence="12">
    <location>
        <begin position="480"/>
        <end position="501"/>
    </location>
</feature>
<dbReference type="SUPFAM" id="SSF53067">
    <property type="entry name" value="Actin-like ATPase domain"/>
    <property type="match status" value="2"/>
</dbReference>
<reference evidence="13" key="2">
    <citation type="submission" date="2021-09" db="EMBL/GenBank/DDBJ databases">
        <authorList>
            <person name="Gilroy R."/>
        </authorList>
    </citation>
    <scope>NUCLEOTIDE SEQUENCE</scope>
    <source>
        <strain evidence="13">7318</strain>
    </source>
</reference>
<evidence type="ECO:0000256" key="10">
    <source>
        <dbReference type="ARBA" id="ARBA00030945"/>
    </source>
</evidence>
<dbReference type="EMBL" id="DYVR01000097">
    <property type="protein sequence ID" value="HJF84722.1"/>
    <property type="molecule type" value="Genomic_DNA"/>
</dbReference>
<evidence type="ECO:0000256" key="4">
    <source>
        <dbReference type="ARBA" id="ARBA00017249"/>
    </source>
</evidence>
<dbReference type="PROSITE" id="PS00297">
    <property type="entry name" value="HSP70_1"/>
    <property type="match status" value="1"/>
</dbReference>
<keyword evidence="7" id="KW-0346">Stress response</keyword>
<dbReference type="AlphaFoldDB" id="A0A921HN69"/>
<dbReference type="GO" id="GO:0005524">
    <property type="term" value="F:ATP binding"/>
    <property type="evidence" value="ECO:0007669"/>
    <property type="project" value="UniProtKB-KW"/>
</dbReference>